<gene>
    <name evidence="2" type="ORF">METZ01_LOCUS26184</name>
</gene>
<proteinExistence type="predicted"/>
<sequence length="448" mass="49291">MKRLRVAFLLTTILAAPLFAQSEAGAIFLLIAPGARAGGMGEAQVAVANDAYASYWNPAGLGFLDGSELALMHVNWLPGLANDMYYEFFAFRKKYETLGTVGGHLIFLNLGEQTRTSETGEELGTFTSYMSSFSMSYSALISATQSFGMNAKVSYQHLVEIGAGSEKGKGTSTDFGFDVGYMHKQWLLPNLTLGINLSNIGPKVSFIDPDQADPQPTNLTLGLNYALVNTKFNKLNFVYDVDKLLVSSYPDMDWNGDGYIGGYDEDGNLSPGNDFNDEGKLEIAHTDPIYLALFTSWVDDWFLGGDMDKSASDGMGDKVIGGYDWEDLDNDGVIDTEDGEMVKTSGEPGDAGWGPYNEWGQKEVGNAKDRSLSNEIDKLVHNIGLEYWYGKYFAIRTGFYYDKTGKINNPTFGIGLRFAGYGFDFGYTYGETGHPLTNTMRFSLNMEF</sequence>
<evidence type="ECO:0000259" key="1">
    <source>
        <dbReference type="Pfam" id="PF19572"/>
    </source>
</evidence>
<feature type="domain" description="Type IX secretion system protein PorV" evidence="1">
    <location>
        <begin position="26"/>
        <end position="248"/>
    </location>
</feature>
<dbReference type="NCBIfam" id="NF033709">
    <property type="entry name" value="PorV_fam"/>
    <property type="match status" value="1"/>
</dbReference>
<dbReference type="EMBL" id="UINC01001175">
    <property type="protein sequence ID" value="SUZ73330.1"/>
    <property type="molecule type" value="Genomic_DNA"/>
</dbReference>
<dbReference type="Gene3D" id="2.40.160.60">
    <property type="entry name" value="Outer membrane protein transport protein (OMPP1/FadL/TodX)"/>
    <property type="match status" value="2"/>
</dbReference>
<organism evidence="2">
    <name type="scientific">marine metagenome</name>
    <dbReference type="NCBI Taxonomy" id="408172"/>
    <lineage>
        <taxon>unclassified sequences</taxon>
        <taxon>metagenomes</taxon>
        <taxon>ecological metagenomes</taxon>
    </lineage>
</organism>
<dbReference type="AlphaFoldDB" id="A0A381Q2P6"/>
<dbReference type="Pfam" id="PF19572">
    <property type="entry name" value="PorV"/>
    <property type="match status" value="1"/>
</dbReference>
<protein>
    <recommendedName>
        <fullName evidence="1">Type IX secretion system protein PorV domain-containing protein</fullName>
    </recommendedName>
</protein>
<name>A0A381Q2P6_9ZZZZ</name>
<evidence type="ECO:0000313" key="2">
    <source>
        <dbReference type="EMBL" id="SUZ73330.1"/>
    </source>
</evidence>
<reference evidence="2" key="1">
    <citation type="submission" date="2018-05" db="EMBL/GenBank/DDBJ databases">
        <authorList>
            <person name="Lanie J.A."/>
            <person name="Ng W.-L."/>
            <person name="Kazmierczak K.M."/>
            <person name="Andrzejewski T.M."/>
            <person name="Davidsen T.M."/>
            <person name="Wayne K.J."/>
            <person name="Tettelin H."/>
            <person name="Glass J.I."/>
            <person name="Rusch D."/>
            <person name="Podicherti R."/>
            <person name="Tsui H.-C.T."/>
            <person name="Winkler M.E."/>
        </authorList>
    </citation>
    <scope>NUCLEOTIDE SEQUENCE</scope>
</reference>
<accession>A0A381Q2P6</accession>
<dbReference type="InterPro" id="IPR045741">
    <property type="entry name" value="PorV"/>
</dbReference>